<protein>
    <submittedName>
        <fullName evidence="3">Endonuclease ai3</fullName>
    </submittedName>
</protein>
<reference evidence="3" key="1">
    <citation type="submission" date="2007-11" db="EMBL/GenBank/DDBJ databases">
        <authorList>
            <person name="Heidel A.J."/>
            <person name="Gloeckner G."/>
        </authorList>
    </citation>
    <scope>NUCLEOTIDE SEQUENCE</scope>
</reference>
<dbReference type="InterPro" id="IPR004860">
    <property type="entry name" value="LAGLIDADG_dom"/>
</dbReference>
<feature type="domain" description="Homing endonuclease LAGLIDADG" evidence="2">
    <location>
        <begin position="203"/>
        <end position="302"/>
    </location>
</feature>
<accession>B2VQ24</accession>
<dbReference type="InterPro" id="IPR027434">
    <property type="entry name" value="Homing_endonucl"/>
</dbReference>
<dbReference type="Gene3D" id="3.10.28.10">
    <property type="entry name" value="Homing endonucleases"/>
    <property type="match status" value="2"/>
</dbReference>
<dbReference type="RefSeq" id="YP_492638.2">
    <property type="nucleotide sequence ID" value="NC_007787.2"/>
</dbReference>
<proteinExistence type="inferred from homology"/>
<dbReference type="AlphaFoldDB" id="B2VQ24"/>
<keyword evidence="3" id="KW-0540">Nuclease</keyword>
<comment type="similarity">
    <text evidence="1">Belongs to the LAGLIDADG endonuclease family.</text>
</comment>
<dbReference type="GO" id="GO:0005739">
    <property type="term" value="C:mitochondrion"/>
    <property type="evidence" value="ECO:0007669"/>
    <property type="project" value="UniProtKB-ARBA"/>
</dbReference>
<evidence type="ECO:0000313" key="3">
    <source>
        <dbReference type="EMBL" id="ACD12730.1"/>
    </source>
</evidence>
<keyword evidence="3" id="KW-0378">Hydrolase</keyword>
<geneLocation type="mitochondrion" evidence="3"/>
<reference evidence="3" key="2">
    <citation type="journal article" date="2008" name="Mol. Biol. Evol.">
        <title>Mitochondrial genome evolution in the social amoebae.</title>
        <authorList>
            <person name="Heidel A.J."/>
            <person name="Gloeckner G."/>
        </authorList>
    </citation>
    <scope>NUCLEOTIDE SEQUENCE</scope>
</reference>
<dbReference type="GO" id="GO:0004519">
    <property type="term" value="F:endonuclease activity"/>
    <property type="evidence" value="ECO:0007669"/>
    <property type="project" value="UniProtKB-KW"/>
</dbReference>
<organism evidence="3">
    <name type="scientific">Dictyostelium citrinum</name>
    <name type="common">Slime mold</name>
    <dbReference type="NCBI Taxonomy" id="361072"/>
    <lineage>
        <taxon>Eukaryota</taxon>
        <taxon>Amoebozoa</taxon>
        <taxon>Evosea</taxon>
        <taxon>Eumycetozoa</taxon>
        <taxon>Dictyostelia</taxon>
        <taxon>Dictyosteliales</taxon>
        <taxon>Dictyosteliaceae</taxon>
        <taxon>Dictyostelium</taxon>
    </lineage>
</organism>
<name>B2VQ24_DICCI</name>
<dbReference type="PANTHER" id="PTHR36181:SF4">
    <property type="entry name" value="LAGLIDADG ENDONUCLEASE"/>
    <property type="match status" value="1"/>
</dbReference>
<feature type="domain" description="Homing endonuclease LAGLIDADG" evidence="2">
    <location>
        <begin position="92"/>
        <end position="167"/>
    </location>
</feature>
<keyword evidence="3" id="KW-0255">Endonuclease</keyword>
<dbReference type="PANTHER" id="PTHR36181">
    <property type="entry name" value="INTRON-ENCODED ENDONUCLEASE AI3-RELATED"/>
    <property type="match status" value="1"/>
</dbReference>
<dbReference type="Pfam" id="PF00961">
    <property type="entry name" value="LAGLIDADG_1"/>
    <property type="match status" value="2"/>
</dbReference>
<dbReference type="SUPFAM" id="SSF55608">
    <property type="entry name" value="Homing endonucleases"/>
    <property type="match status" value="2"/>
</dbReference>
<sequence>MMGPSYREIRVNNFAICWNSSLKRLRSTFISKNLLNGTQSAGNRDQNVVKNYSTSASETIREKSFKFTNFYNDYCRKYGKCQIDEKWLEWFIGFVEGDGSIYIDNKKSRCYFVIRQKEIKILEEIQKTLGFGNVKSIGESCPKYIVTDKQNIILLAHLFNGNIIIAHRQQQVSQLITLINNLKWDLIEIDRRILEVDLTTRWLSGFTDAEGCFNITIQKRQEVKLGYRVRAKFILDQNNGQVLLKQICTLFGYGRVYLRYKDRTIYRYLTDSFKSYEKIIDYFTQNPLKTKKKQSFENWQLVYKKLLQKEHLTEHGLEEIRNLATKINIIQSKVKKQGKSLKKK</sequence>
<evidence type="ECO:0000256" key="1">
    <source>
        <dbReference type="ARBA" id="ARBA00005588"/>
    </source>
</evidence>
<keyword evidence="3" id="KW-0496">Mitochondrion</keyword>
<dbReference type="EMBL" id="DQ336395">
    <property type="protein sequence ID" value="ACD12730.1"/>
    <property type="molecule type" value="Genomic_DNA"/>
</dbReference>
<evidence type="ECO:0000259" key="2">
    <source>
        <dbReference type="Pfam" id="PF00961"/>
    </source>
</evidence>
<gene>
    <name evidence="3" type="primary">ai3</name>
</gene>
<dbReference type="InterPro" id="IPR051289">
    <property type="entry name" value="LAGLIDADG_Endonuclease"/>
</dbReference>